<evidence type="ECO:0000256" key="2">
    <source>
        <dbReference type="HAMAP-Rule" id="MF_02087"/>
    </source>
</evidence>
<gene>
    <name evidence="5" type="ORF">JMJ54_13290</name>
</gene>
<dbReference type="InterPro" id="IPR011078">
    <property type="entry name" value="PyrdxlP_homeostasis"/>
</dbReference>
<feature type="domain" description="Alanine racemase N-terminal" evidence="4">
    <location>
        <begin position="15"/>
        <end position="238"/>
    </location>
</feature>
<organism evidence="5 6">
    <name type="scientific">Jeongeupia naejangsanensis</name>
    <dbReference type="NCBI Taxonomy" id="613195"/>
    <lineage>
        <taxon>Bacteria</taxon>
        <taxon>Pseudomonadati</taxon>
        <taxon>Pseudomonadota</taxon>
        <taxon>Betaproteobacteria</taxon>
        <taxon>Neisseriales</taxon>
        <taxon>Chitinibacteraceae</taxon>
        <taxon>Jeongeupia</taxon>
    </lineage>
</organism>
<dbReference type="CDD" id="cd00635">
    <property type="entry name" value="PLPDE_III_YBL036c_like"/>
    <property type="match status" value="1"/>
</dbReference>
<comment type="caution">
    <text evidence="5">The sequence shown here is derived from an EMBL/GenBank/DDBJ whole genome shotgun (WGS) entry which is preliminary data.</text>
</comment>
<comment type="similarity">
    <text evidence="2 3">Belongs to the pyridoxal phosphate-binding protein YggS/PROSC family.</text>
</comment>
<evidence type="ECO:0000313" key="5">
    <source>
        <dbReference type="EMBL" id="MBM3116808.1"/>
    </source>
</evidence>
<dbReference type="EMBL" id="JAESND010000006">
    <property type="protein sequence ID" value="MBM3116808.1"/>
    <property type="molecule type" value="Genomic_DNA"/>
</dbReference>
<dbReference type="PANTHER" id="PTHR10146">
    <property type="entry name" value="PROLINE SYNTHETASE CO-TRANSCRIBED BACTERIAL HOMOLOG PROTEIN"/>
    <property type="match status" value="1"/>
</dbReference>
<dbReference type="NCBIfam" id="TIGR00044">
    <property type="entry name" value="YggS family pyridoxal phosphate-dependent enzyme"/>
    <property type="match status" value="1"/>
</dbReference>
<feature type="modified residue" description="N6-(pyridoxal phosphate)lysine" evidence="2">
    <location>
        <position position="44"/>
    </location>
</feature>
<dbReference type="InterPro" id="IPR001608">
    <property type="entry name" value="Ala_racemase_N"/>
</dbReference>
<dbReference type="SUPFAM" id="SSF51419">
    <property type="entry name" value="PLP-binding barrel"/>
    <property type="match status" value="1"/>
</dbReference>
<dbReference type="Gene3D" id="3.20.20.10">
    <property type="entry name" value="Alanine racemase"/>
    <property type="match status" value="1"/>
</dbReference>
<evidence type="ECO:0000256" key="1">
    <source>
        <dbReference type="ARBA" id="ARBA00022898"/>
    </source>
</evidence>
<keyword evidence="1 2" id="KW-0663">Pyridoxal phosphate</keyword>
<evidence type="ECO:0000313" key="6">
    <source>
        <dbReference type="Proteomes" id="UP000809431"/>
    </source>
</evidence>
<protein>
    <recommendedName>
        <fullName evidence="2">Pyridoxal phosphate homeostasis protein</fullName>
        <shortName evidence="2">PLP homeostasis protein</shortName>
    </recommendedName>
</protein>
<dbReference type="InterPro" id="IPR029066">
    <property type="entry name" value="PLP-binding_barrel"/>
</dbReference>
<evidence type="ECO:0000256" key="3">
    <source>
        <dbReference type="RuleBase" id="RU004514"/>
    </source>
</evidence>
<proteinExistence type="inferred from homology"/>
<name>A0ABS2BMI3_9NEIS</name>
<sequence>MLYPQAQTQAEITANLASVRERIAAACARAGRLPDSVRLLPVSKTVDQSRIRMAYAAGCRVFGENKVQEVQQKWQEMADLGDVDWVVIGHLQTNKVKVVAKMAREFQALDSLRVAEALEQRLQLEGRTLDVLVQINTSDEASKYGLHPDVAASFVQQLRQFPSLRVKGLMTLAVLSTDAERVRACFVRLRELRDRLRIDLPPGMHMDELSMGMSGDFEIAIEEGATVVRVGQALFGARALPHHHYWPNQALTQEHTQ</sequence>
<accession>A0ABS2BMI3</accession>
<reference evidence="5 6" key="1">
    <citation type="submission" date="2021-01" db="EMBL/GenBank/DDBJ databases">
        <title>Draft Genome Sequence and Polyhydroxyalkanoate Biosynthetic Potential of Jeongeupia naejangsanensis Type Strain DSM 24253.</title>
        <authorList>
            <person name="Turrini P."/>
            <person name="Artuso I."/>
            <person name="Lugli G.A."/>
            <person name="Frangipani E."/>
            <person name="Ventura M."/>
            <person name="Visca P."/>
        </authorList>
    </citation>
    <scope>NUCLEOTIDE SEQUENCE [LARGE SCALE GENOMIC DNA]</scope>
    <source>
        <strain evidence="5 6">DSM 24253</strain>
    </source>
</reference>
<dbReference type="PIRSF" id="PIRSF004848">
    <property type="entry name" value="YBL036c_PLPDEIII"/>
    <property type="match status" value="1"/>
</dbReference>
<evidence type="ECO:0000259" key="4">
    <source>
        <dbReference type="Pfam" id="PF01168"/>
    </source>
</evidence>
<comment type="function">
    <text evidence="2">Pyridoxal 5'-phosphate (PLP)-binding protein, which is involved in PLP homeostasis.</text>
</comment>
<keyword evidence="6" id="KW-1185">Reference proteome</keyword>
<dbReference type="Proteomes" id="UP000809431">
    <property type="component" value="Unassembled WGS sequence"/>
</dbReference>
<dbReference type="Pfam" id="PF01168">
    <property type="entry name" value="Ala_racemase_N"/>
    <property type="match status" value="1"/>
</dbReference>
<dbReference type="HAMAP" id="MF_02087">
    <property type="entry name" value="PLP_homeostasis"/>
    <property type="match status" value="1"/>
</dbReference>
<dbReference type="PANTHER" id="PTHR10146:SF14">
    <property type="entry name" value="PYRIDOXAL PHOSPHATE HOMEOSTASIS PROTEIN"/>
    <property type="match status" value="1"/>
</dbReference>